<dbReference type="WBParaSite" id="sdigi.contig320.g7420.t1">
    <property type="protein sequence ID" value="sdigi.contig320.g7420.t1"/>
    <property type="gene ID" value="sdigi.contig320.g7420"/>
</dbReference>
<protein>
    <recommendedName>
        <fullName evidence="2">RecQ-mediated genome instability protein 1</fullName>
    </recommendedName>
</protein>
<dbReference type="PANTHER" id="PTHR14790:SF15">
    <property type="entry name" value="RECQ-MEDIATED GENOME INSTABILITY PROTEIN 1"/>
    <property type="match status" value="1"/>
</dbReference>
<dbReference type="GO" id="GO:0031422">
    <property type="term" value="C:RecQ family helicase-topoisomerase III complex"/>
    <property type="evidence" value="ECO:0007669"/>
    <property type="project" value="TreeGrafter"/>
</dbReference>
<evidence type="ECO:0000313" key="7">
    <source>
        <dbReference type="WBParaSite" id="sdigi.contig320.g7420.t1"/>
    </source>
</evidence>
<dbReference type="Pfam" id="PF08585">
    <property type="entry name" value="RMI1_N_C"/>
    <property type="match status" value="1"/>
</dbReference>
<evidence type="ECO:0000313" key="6">
    <source>
        <dbReference type="Proteomes" id="UP000887581"/>
    </source>
</evidence>
<feature type="domain" description="RMI1 N-terminal" evidence="5">
    <location>
        <begin position="11"/>
        <end position="55"/>
    </location>
</feature>
<keyword evidence="6" id="KW-1185">Reference proteome</keyword>
<evidence type="ECO:0000256" key="2">
    <source>
        <dbReference type="ARBA" id="ARBA00018987"/>
    </source>
</evidence>
<evidence type="ECO:0000259" key="5">
    <source>
        <dbReference type="Pfam" id="PF21000"/>
    </source>
</evidence>
<dbReference type="InterPro" id="IPR042470">
    <property type="entry name" value="RMI1_N_C_sf"/>
</dbReference>
<feature type="compositionally biased region" description="Polar residues" evidence="3">
    <location>
        <begin position="230"/>
        <end position="245"/>
    </location>
</feature>
<dbReference type="GO" id="GO:0016604">
    <property type="term" value="C:nuclear body"/>
    <property type="evidence" value="ECO:0007669"/>
    <property type="project" value="TreeGrafter"/>
</dbReference>
<evidence type="ECO:0000256" key="1">
    <source>
        <dbReference type="ARBA" id="ARBA00006395"/>
    </source>
</evidence>
<dbReference type="PANTHER" id="PTHR14790">
    <property type="entry name" value="RECQ-MEDIATED GENOME INSTABILITY PROTEIN 1 RMI1"/>
    <property type="match status" value="1"/>
</dbReference>
<organism evidence="6 7">
    <name type="scientific">Setaria digitata</name>
    <dbReference type="NCBI Taxonomy" id="48799"/>
    <lineage>
        <taxon>Eukaryota</taxon>
        <taxon>Metazoa</taxon>
        <taxon>Ecdysozoa</taxon>
        <taxon>Nematoda</taxon>
        <taxon>Chromadorea</taxon>
        <taxon>Rhabditida</taxon>
        <taxon>Spirurina</taxon>
        <taxon>Spiruromorpha</taxon>
        <taxon>Filarioidea</taxon>
        <taxon>Setariidae</taxon>
        <taxon>Setaria</taxon>
    </lineage>
</organism>
<accession>A0A915PUC6</accession>
<feature type="region of interest" description="Disordered" evidence="3">
    <location>
        <begin position="220"/>
        <end position="245"/>
    </location>
</feature>
<dbReference type="AlphaFoldDB" id="A0A915PUC6"/>
<feature type="compositionally biased region" description="Basic and acidic residues" evidence="3">
    <location>
        <begin position="220"/>
        <end position="229"/>
    </location>
</feature>
<feature type="compositionally biased region" description="Low complexity" evidence="3">
    <location>
        <begin position="289"/>
        <end position="309"/>
    </location>
</feature>
<dbReference type="SMART" id="SM01161">
    <property type="entry name" value="DUF1767"/>
    <property type="match status" value="1"/>
</dbReference>
<sequence length="519" mass="58175">MDLEFIRDFFNKKLNIALHEEWLTEVVIYLRSLDFDGDSLLSAVYEQWLYTDLKISTKPLLCLSINDCSKQKMLGGSMVVQINSIIDIGTSLYSQYKSLTNKFEDNSGFQFKSEEGESNSDSLHNSKRMLSMEVTDGKISMRAVEYSPVNGISLLTLPGCKILLTKNICFRRGILLLTEVNCIVLGGDDDLLMKTGRPVEVMMKHLNIDALPQRSIVSLNKREKEKNRNDTLNANNSFSSESNTKPIMEVKPLSEEKSSAKTPRRKVVAVNGTARIKESLNSIRQQVNASYSESPSSSVSRMPVVVSTPKRSKNSSSDCVLAKRIKTEVVDDDNDIIVIENPTPVKEEIKEERAIASQRIGINLSMTSITEDPIITAYKKLGIESIATVLQSMRYALGPRRKILAALMETIPLEPLHINNDGMWALAVALSDESYECLTCLVSHKFLVELIGWTPEEALDARASKDPARRKEGTLRTRSAGQSMRRLDLIWEVEFFPPGGSTPIIHRIDTYAQKFGLVR</sequence>
<dbReference type="GO" id="GO:0000712">
    <property type="term" value="P:resolution of meiotic recombination intermediates"/>
    <property type="evidence" value="ECO:0007669"/>
    <property type="project" value="TreeGrafter"/>
</dbReference>
<evidence type="ECO:0000259" key="4">
    <source>
        <dbReference type="Pfam" id="PF08585"/>
    </source>
</evidence>
<dbReference type="InterPro" id="IPR013894">
    <property type="entry name" value="RMI1_OB"/>
</dbReference>
<dbReference type="Pfam" id="PF21000">
    <property type="entry name" value="RMI1_N_N"/>
    <property type="match status" value="1"/>
</dbReference>
<dbReference type="Gene3D" id="2.40.50.770">
    <property type="entry name" value="RecQ-mediated genome instability protein Rmi1, C-terminal domain"/>
    <property type="match status" value="1"/>
</dbReference>
<feature type="region of interest" description="Disordered" evidence="3">
    <location>
        <begin position="289"/>
        <end position="313"/>
    </location>
</feature>
<dbReference type="GO" id="GO:0000724">
    <property type="term" value="P:double-strand break repair via homologous recombination"/>
    <property type="evidence" value="ECO:0007669"/>
    <property type="project" value="TreeGrafter"/>
</dbReference>
<name>A0A915PUC6_9BILA</name>
<dbReference type="Proteomes" id="UP000887581">
    <property type="component" value="Unplaced"/>
</dbReference>
<proteinExistence type="inferred from homology"/>
<evidence type="ECO:0000256" key="3">
    <source>
        <dbReference type="SAM" id="MobiDB-lite"/>
    </source>
</evidence>
<reference evidence="7" key="1">
    <citation type="submission" date="2022-11" db="UniProtKB">
        <authorList>
            <consortium name="WormBaseParasite"/>
        </authorList>
    </citation>
    <scope>IDENTIFICATION</scope>
</reference>
<comment type="similarity">
    <text evidence="1">Belongs to the RMI1 family.</text>
</comment>
<dbReference type="InterPro" id="IPR049363">
    <property type="entry name" value="RMI1_N"/>
</dbReference>
<feature type="domain" description="RecQ mediated genome instability protein 1 OB-fold" evidence="4">
    <location>
        <begin position="70"/>
        <end position="197"/>
    </location>
</feature>